<dbReference type="GO" id="GO:0004523">
    <property type="term" value="F:RNA-DNA hybrid ribonuclease activity"/>
    <property type="evidence" value="ECO:0007669"/>
    <property type="project" value="InterPro"/>
</dbReference>
<dbReference type="Pfam" id="PF13456">
    <property type="entry name" value="RVT_3"/>
    <property type="match status" value="1"/>
</dbReference>
<dbReference type="InterPro" id="IPR012337">
    <property type="entry name" value="RNaseH-like_sf"/>
</dbReference>
<name>A0AAW2VIG8_9LAMI</name>
<dbReference type="Gene3D" id="3.30.70.270">
    <property type="match status" value="1"/>
</dbReference>
<reference evidence="2" key="1">
    <citation type="submission" date="2020-06" db="EMBL/GenBank/DDBJ databases">
        <authorList>
            <person name="Li T."/>
            <person name="Hu X."/>
            <person name="Zhang T."/>
            <person name="Song X."/>
            <person name="Zhang H."/>
            <person name="Dai N."/>
            <person name="Sheng W."/>
            <person name="Hou X."/>
            <person name="Wei L."/>
        </authorList>
    </citation>
    <scope>NUCLEOTIDE SEQUENCE</scope>
    <source>
        <strain evidence="2">KEN1</strain>
        <tissue evidence="2">Leaf</tissue>
    </source>
</reference>
<dbReference type="EMBL" id="JACGWN010000010">
    <property type="protein sequence ID" value="KAL0428146.1"/>
    <property type="molecule type" value="Genomic_DNA"/>
</dbReference>
<reference evidence="2" key="2">
    <citation type="journal article" date="2024" name="Plant">
        <title>Genomic evolution and insights into agronomic trait innovations of Sesamum species.</title>
        <authorList>
            <person name="Miao H."/>
            <person name="Wang L."/>
            <person name="Qu L."/>
            <person name="Liu H."/>
            <person name="Sun Y."/>
            <person name="Le M."/>
            <person name="Wang Q."/>
            <person name="Wei S."/>
            <person name="Zheng Y."/>
            <person name="Lin W."/>
            <person name="Duan Y."/>
            <person name="Cao H."/>
            <person name="Xiong S."/>
            <person name="Wang X."/>
            <person name="Wei L."/>
            <person name="Li C."/>
            <person name="Ma Q."/>
            <person name="Ju M."/>
            <person name="Zhao R."/>
            <person name="Li G."/>
            <person name="Mu C."/>
            <person name="Tian Q."/>
            <person name="Mei H."/>
            <person name="Zhang T."/>
            <person name="Gao T."/>
            <person name="Zhang H."/>
        </authorList>
    </citation>
    <scope>NUCLEOTIDE SEQUENCE</scope>
    <source>
        <strain evidence="2">KEN1</strain>
    </source>
</reference>
<evidence type="ECO:0000259" key="1">
    <source>
        <dbReference type="PROSITE" id="PS50879"/>
    </source>
</evidence>
<dbReference type="PANTHER" id="PTHR48475">
    <property type="entry name" value="RIBONUCLEASE H"/>
    <property type="match status" value="1"/>
</dbReference>
<dbReference type="AlphaFoldDB" id="A0AAW2VIG8"/>
<evidence type="ECO:0000313" key="2">
    <source>
        <dbReference type="EMBL" id="KAL0428146.1"/>
    </source>
</evidence>
<proteinExistence type="predicted"/>
<dbReference type="InterPro" id="IPR043502">
    <property type="entry name" value="DNA/RNA_pol_sf"/>
</dbReference>
<accession>A0AAW2VIG8</accession>
<dbReference type="SUPFAM" id="SSF53098">
    <property type="entry name" value="Ribonuclease H-like"/>
    <property type="match status" value="1"/>
</dbReference>
<protein>
    <recommendedName>
        <fullName evidence="1">RNase H type-1 domain-containing protein</fullName>
    </recommendedName>
</protein>
<dbReference type="Gene3D" id="3.30.420.10">
    <property type="entry name" value="Ribonuclease H-like superfamily/Ribonuclease H"/>
    <property type="match status" value="1"/>
</dbReference>
<gene>
    <name evidence="2" type="ORF">Slati_2989400</name>
</gene>
<dbReference type="GO" id="GO:0003676">
    <property type="term" value="F:nucleic acid binding"/>
    <property type="evidence" value="ECO:0007669"/>
    <property type="project" value="InterPro"/>
</dbReference>
<dbReference type="InterPro" id="IPR036397">
    <property type="entry name" value="RNaseH_sf"/>
</dbReference>
<dbReference type="SUPFAM" id="SSF56672">
    <property type="entry name" value="DNA/RNA polymerases"/>
    <property type="match status" value="1"/>
</dbReference>
<dbReference type="CDD" id="cd09279">
    <property type="entry name" value="RNase_HI_like"/>
    <property type="match status" value="1"/>
</dbReference>
<comment type="caution">
    <text evidence="2">The sequence shown here is derived from an EMBL/GenBank/DDBJ whole genome shotgun (WGS) entry which is preliminary data.</text>
</comment>
<dbReference type="InterPro" id="IPR043128">
    <property type="entry name" value="Rev_trsase/Diguanyl_cyclase"/>
</dbReference>
<dbReference type="Gene3D" id="1.10.340.70">
    <property type="match status" value="1"/>
</dbReference>
<sequence>MVTQRGIEANPLKIKAILDMKTPACVNEVQRLTGRIAALSRFISKSAEKCLPFFKTLRKARTFEWDASCQRAFEELQNYLAGSLCCTKWRRGKIHPHREDGIGLSDHCQKATPIFSISPIGVKTNALLKQTLGKPDTSGRPVKWAVELSEYDISYVPRTTIKVQALADFILEVAGMSVEDTSSDQVCLLHVDGSSTTQGSGAGIVITSPQGEDLEFAIKFDFKASNNEAEYEALVIGMRMAHEVGARHLLAYSDSQLIVKQIEGTFEVKEESMIQYLQQIKELKISFDHFQVIQIPREENIKADCLSKLASALEDCRTRHITIKYLPEVRALLAVQPITARVDWRTPIIRWIEEGHLPNDRWEAARLKARATRFLVQAGTLYKRSYTHPLLRCLSTGEGVHVLQEIHSGCCGAHAGTWTLANKVLRAGYFGPTMKQDAKHLVSKYERCQKHSSLIHQPAEPLTTMLSPLPFHKVGNGHCRPFSCSL</sequence>
<dbReference type="InterPro" id="IPR002156">
    <property type="entry name" value="RNaseH_domain"/>
</dbReference>
<feature type="domain" description="RNase H type-1" evidence="1">
    <location>
        <begin position="183"/>
        <end position="312"/>
    </location>
</feature>
<dbReference type="PROSITE" id="PS50879">
    <property type="entry name" value="RNASE_H_1"/>
    <property type="match status" value="1"/>
</dbReference>
<organism evidence="2">
    <name type="scientific">Sesamum latifolium</name>
    <dbReference type="NCBI Taxonomy" id="2727402"/>
    <lineage>
        <taxon>Eukaryota</taxon>
        <taxon>Viridiplantae</taxon>
        <taxon>Streptophyta</taxon>
        <taxon>Embryophyta</taxon>
        <taxon>Tracheophyta</taxon>
        <taxon>Spermatophyta</taxon>
        <taxon>Magnoliopsida</taxon>
        <taxon>eudicotyledons</taxon>
        <taxon>Gunneridae</taxon>
        <taxon>Pentapetalae</taxon>
        <taxon>asterids</taxon>
        <taxon>lamiids</taxon>
        <taxon>Lamiales</taxon>
        <taxon>Pedaliaceae</taxon>
        <taxon>Sesamum</taxon>
    </lineage>
</organism>
<dbReference type="PANTHER" id="PTHR48475:SF2">
    <property type="entry name" value="RIBONUCLEASE H"/>
    <property type="match status" value="1"/>
</dbReference>